<comment type="subcellular location">
    <subcellularLocation>
        <location evidence="1">Membrane</location>
        <topology evidence="1">Single-pass membrane protein</topology>
    </subcellularLocation>
</comment>
<dbReference type="Pfam" id="PF20520">
    <property type="entry name" value="Ac45-VOA1_TM"/>
    <property type="match status" value="1"/>
</dbReference>
<keyword evidence="6" id="KW-0866">Nonsense-mediated mRNA decay</keyword>
<dbReference type="GO" id="GO:0001671">
    <property type="term" value="F:ATPase activator activity"/>
    <property type="evidence" value="ECO:0007669"/>
    <property type="project" value="TreeGrafter"/>
</dbReference>
<feature type="compositionally biased region" description="Low complexity" evidence="7">
    <location>
        <begin position="441"/>
        <end position="453"/>
    </location>
</feature>
<evidence type="ECO:0000256" key="5">
    <source>
        <dbReference type="ARBA" id="ARBA00023136"/>
    </source>
</evidence>
<dbReference type="EMBL" id="CAJGYM010000042">
    <property type="protein sequence ID" value="CAD6194201.1"/>
    <property type="molecule type" value="Genomic_DNA"/>
</dbReference>
<dbReference type="AlphaFoldDB" id="A0A8S1HIH0"/>
<dbReference type="Gene3D" id="3.40.630.30">
    <property type="match status" value="1"/>
</dbReference>
<sequence>MTKNTQENWEQSYKKLKYLRKSADAVIDNTQFITKLFIEDLEKSMAVQLDGVFWLNLKTTIDATASSESAVRENAVNLCVCMLSDLCLVVQQNFILPEVEFEPMRLSSVLRKKTAKAVRKPAAMAFCAFVALRMGDLMRYKNELEIAKNLYTEANRHNPFDGAPLNQLGVLSSLSANWIEALYFHSLALHSKVPFASASANISNIFKRFSNRDTSKSMPFHELYLATLAKCHFLLEVEDDVLKSIGEKLETPQLLCPLLAVFANLNDQNCSKDEKRSLRAIETIWRAAFEVTVDSLEKKITTSRMACLSLLLRHPPFCRPAPKLQETLDQMPSSRFADSYRLNQFFCLHQFMMKYPLSSSQFVDLLSRLGQEGYDSSERDPSEEPKAARSRRRRTVLQAPHRGVAAFVASVSSSASSTAGSSTASPDASSAARRQLSPTTSVGSNGSRRSNGGMSAEKLAITIERPQAHQLDEIVEFLINNFVPTEPILASLRLNSLDELNIFLTDLVRDCLQCSSTNVARCNRSGQLNGICLASKAALFDMQVDRLCEYEFTDERICIAIEFLKYVFNKLDVGYHFEENGVTKPIFVAIVAVRKECWRNGIGTAMLESCLNSARDERCDGALALASSSRACNLINPRFPITISSIRYDQYRGAFRDPPIVPPPDEPNRALYRYSIFCLLLTLSVSKMRVIVAALAVVAAVSAYDAVLFSSEQAISSSSLDKLLSEATPEAPLIFVVNPDFTLGQFSQKVHAYDKASLTGLAKTIQDSKHHAATYFANQFHAPEASFVTNVAEYQPGASSYILAGEEWTSMDLLAEQISQKVKSAIFVLTATDAVSSEKSRVKRVVTDAMNEEADANSASTGSTGTTGSGTVGKYVAMPLLLPPYNVSELGNVVPGKFGSCLFYMEGLTVVVQQKDDKGSAIYSAIPVRSDNTTWGTAGDEDFQCVNGSVGSYIFTAHLRLENDANGLYDNKPAVSITKGSLIDITFNFTGDSAGYWSLVGATLHNIDVKGTGTFKSASVKEQKVGRDAVQYTGVQSVQGFSFACSETQAIFFNTSDPSVRIGIAMYNTQVQTFVSLANFDKNAYFTRQVDDCVGTFSPGSWMGIISALVLLGGLIFGYMMLQSVQTMDRFDDPKHKQIVINVRE</sequence>
<dbReference type="InterPro" id="IPR008388">
    <property type="entry name" value="Ac45_acc_su"/>
</dbReference>
<reference evidence="11" key="1">
    <citation type="submission" date="2020-10" db="EMBL/GenBank/DDBJ databases">
        <authorList>
            <person name="Kikuchi T."/>
        </authorList>
    </citation>
    <scope>NUCLEOTIDE SEQUENCE</scope>
    <source>
        <strain evidence="11">NKZ352</strain>
    </source>
</reference>
<feature type="domain" description="V-type proton ATPase subunit S1/VOA1 transmembrane" evidence="10">
    <location>
        <begin position="1095"/>
        <end position="1133"/>
    </location>
</feature>
<keyword evidence="4 8" id="KW-1133">Transmembrane helix</keyword>
<evidence type="ECO:0000256" key="8">
    <source>
        <dbReference type="SAM" id="Phobius"/>
    </source>
</evidence>
<dbReference type="Pfam" id="PF10373">
    <property type="entry name" value="EST1_DNA_bind"/>
    <property type="match status" value="1"/>
</dbReference>
<dbReference type="GO" id="GO:0000184">
    <property type="term" value="P:nuclear-transcribed mRNA catabolic process, nonsense-mediated decay"/>
    <property type="evidence" value="ECO:0007669"/>
    <property type="project" value="UniProtKB-KW"/>
</dbReference>
<evidence type="ECO:0000256" key="3">
    <source>
        <dbReference type="ARBA" id="ARBA00022692"/>
    </source>
</evidence>
<keyword evidence="3 8" id="KW-0812">Transmembrane</keyword>
<feature type="compositionally biased region" description="Basic and acidic residues" evidence="7">
    <location>
        <begin position="376"/>
        <end position="387"/>
    </location>
</feature>
<dbReference type="PANTHER" id="PTHR12471">
    <property type="entry name" value="VACUOLAR ATP SYNTHASE SUBUNIT S1"/>
    <property type="match status" value="1"/>
</dbReference>
<evidence type="ECO:0000256" key="2">
    <source>
        <dbReference type="ARBA" id="ARBA00009037"/>
    </source>
</evidence>
<comment type="caution">
    <text evidence="11">The sequence shown here is derived from an EMBL/GenBank/DDBJ whole genome shotgun (WGS) entry which is preliminary data.</text>
</comment>
<dbReference type="InterPro" id="IPR011990">
    <property type="entry name" value="TPR-like_helical_dom_sf"/>
</dbReference>
<evidence type="ECO:0000256" key="7">
    <source>
        <dbReference type="SAM" id="MobiDB-lite"/>
    </source>
</evidence>
<evidence type="ECO:0008006" key="13">
    <source>
        <dbReference type="Google" id="ProtNLM"/>
    </source>
</evidence>
<dbReference type="PANTHER" id="PTHR12471:SF7">
    <property type="entry name" value="V-TYPE PROTON ATPASE SUBUNIT S1"/>
    <property type="match status" value="1"/>
</dbReference>
<dbReference type="GO" id="GO:0030641">
    <property type="term" value="P:regulation of cellular pH"/>
    <property type="evidence" value="ECO:0007669"/>
    <property type="project" value="TreeGrafter"/>
</dbReference>
<protein>
    <recommendedName>
        <fullName evidence="13">N-acetyltransferase domain-containing protein</fullName>
    </recommendedName>
</protein>
<feature type="region of interest" description="Disordered" evidence="7">
    <location>
        <begin position="372"/>
        <end position="396"/>
    </location>
</feature>
<gene>
    <name evidence="11" type="ORF">CAUJ_LOCUS10120</name>
</gene>
<dbReference type="SUPFAM" id="SSF55729">
    <property type="entry name" value="Acyl-CoA N-acyltransferases (Nat)"/>
    <property type="match status" value="1"/>
</dbReference>
<feature type="region of interest" description="Disordered" evidence="7">
    <location>
        <begin position="416"/>
        <end position="453"/>
    </location>
</feature>
<dbReference type="Gene3D" id="1.25.40.10">
    <property type="entry name" value="Tetratricopeptide repeat domain"/>
    <property type="match status" value="1"/>
</dbReference>
<accession>A0A8S1HIH0</accession>
<dbReference type="InterPro" id="IPR046756">
    <property type="entry name" value="VAS1/VOA1_TM"/>
</dbReference>
<evidence type="ECO:0000259" key="10">
    <source>
        <dbReference type="Pfam" id="PF20520"/>
    </source>
</evidence>
<feature type="compositionally biased region" description="Low complexity" evidence="7">
    <location>
        <begin position="416"/>
        <end position="432"/>
    </location>
</feature>
<proteinExistence type="inferred from homology"/>
<dbReference type="Gene3D" id="1.20.190.60">
    <property type="match status" value="1"/>
</dbReference>
<evidence type="ECO:0000256" key="1">
    <source>
        <dbReference type="ARBA" id="ARBA00004167"/>
    </source>
</evidence>
<dbReference type="InterPro" id="IPR016181">
    <property type="entry name" value="Acyl_CoA_acyltransferase"/>
</dbReference>
<keyword evidence="5 8" id="KW-0472">Membrane</keyword>
<dbReference type="OrthoDB" id="9985059at2759"/>
<dbReference type="Proteomes" id="UP000835052">
    <property type="component" value="Unassembled WGS sequence"/>
</dbReference>
<feature type="transmembrane region" description="Helical" evidence="8">
    <location>
        <begin position="1102"/>
        <end position="1122"/>
    </location>
</feature>
<dbReference type="GO" id="GO:0033176">
    <property type="term" value="C:proton-transporting V-type ATPase complex"/>
    <property type="evidence" value="ECO:0007669"/>
    <property type="project" value="TreeGrafter"/>
</dbReference>
<keyword evidence="12" id="KW-1185">Reference proteome</keyword>
<evidence type="ECO:0000313" key="12">
    <source>
        <dbReference type="Proteomes" id="UP000835052"/>
    </source>
</evidence>
<feature type="domain" description="DNA/RNA-binding" evidence="9">
    <location>
        <begin position="147"/>
        <end position="220"/>
    </location>
</feature>
<dbReference type="InterPro" id="IPR018834">
    <property type="entry name" value="DNA/RNA-bd_Est1-type"/>
</dbReference>
<comment type="similarity">
    <text evidence="2">Belongs to the vacuolar ATPase subunit S1 family.</text>
</comment>
<evidence type="ECO:0000313" key="11">
    <source>
        <dbReference type="EMBL" id="CAD6194201.1"/>
    </source>
</evidence>
<organism evidence="11 12">
    <name type="scientific">Caenorhabditis auriculariae</name>
    <dbReference type="NCBI Taxonomy" id="2777116"/>
    <lineage>
        <taxon>Eukaryota</taxon>
        <taxon>Metazoa</taxon>
        <taxon>Ecdysozoa</taxon>
        <taxon>Nematoda</taxon>
        <taxon>Chromadorea</taxon>
        <taxon>Rhabditida</taxon>
        <taxon>Rhabditina</taxon>
        <taxon>Rhabditomorpha</taxon>
        <taxon>Rhabditoidea</taxon>
        <taxon>Rhabditidae</taxon>
        <taxon>Peloderinae</taxon>
        <taxon>Caenorhabditis</taxon>
    </lineage>
</organism>
<name>A0A8S1HIH0_9PELO</name>
<evidence type="ECO:0000259" key="9">
    <source>
        <dbReference type="Pfam" id="PF10373"/>
    </source>
</evidence>
<evidence type="ECO:0000256" key="6">
    <source>
        <dbReference type="ARBA" id="ARBA00023161"/>
    </source>
</evidence>
<evidence type="ECO:0000256" key="4">
    <source>
        <dbReference type="ARBA" id="ARBA00022989"/>
    </source>
</evidence>
<dbReference type="SUPFAM" id="SSF48452">
    <property type="entry name" value="TPR-like"/>
    <property type="match status" value="1"/>
</dbReference>